<reference evidence="1" key="1">
    <citation type="submission" date="2020-05" db="EMBL/GenBank/DDBJ databases">
        <title>Large-scale comparative analyses of tick genomes elucidate their genetic diversity and vector capacities.</title>
        <authorList>
            <person name="Jia N."/>
            <person name="Wang J."/>
            <person name="Shi W."/>
            <person name="Du L."/>
            <person name="Sun Y."/>
            <person name="Zhan W."/>
            <person name="Jiang J."/>
            <person name="Wang Q."/>
            <person name="Zhang B."/>
            <person name="Ji P."/>
            <person name="Sakyi L.B."/>
            <person name="Cui X."/>
            <person name="Yuan T."/>
            <person name="Jiang B."/>
            <person name="Yang W."/>
            <person name="Lam T.T.-Y."/>
            <person name="Chang Q."/>
            <person name="Ding S."/>
            <person name="Wang X."/>
            <person name="Zhu J."/>
            <person name="Ruan X."/>
            <person name="Zhao L."/>
            <person name="Wei J."/>
            <person name="Que T."/>
            <person name="Du C."/>
            <person name="Cheng J."/>
            <person name="Dai P."/>
            <person name="Han X."/>
            <person name="Huang E."/>
            <person name="Gao Y."/>
            <person name="Liu J."/>
            <person name="Shao H."/>
            <person name="Ye R."/>
            <person name="Li L."/>
            <person name="Wei W."/>
            <person name="Wang X."/>
            <person name="Wang C."/>
            <person name="Yang T."/>
            <person name="Huo Q."/>
            <person name="Li W."/>
            <person name="Guo W."/>
            <person name="Chen H."/>
            <person name="Zhou L."/>
            <person name="Ni X."/>
            <person name="Tian J."/>
            <person name="Zhou Y."/>
            <person name="Sheng Y."/>
            <person name="Liu T."/>
            <person name="Pan Y."/>
            <person name="Xia L."/>
            <person name="Li J."/>
            <person name="Zhao F."/>
            <person name="Cao W."/>
        </authorList>
    </citation>
    <scope>NUCLEOTIDE SEQUENCE</scope>
    <source>
        <strain evidence="1">Hyas-2018</strain>
    </source>
</reference>
<evidence type="ECO:0000313" key="1">
    <source>
        <dbReference type="EMBL" id="KAH6946262.1"/>
    </source>
</evidence>
<proteinExistence type="predicted"/>
<protein>
    <submittedName>
        <fullName evidence="1">Uncharacterized protein</fullName>
    </submittedName>
</protein>
<evidence type="ECO:0000313" key="2">
    <source>
        <dbReference type="Proteomes" id="UP000821845"/>
    </source>
</evidence>
<dbReference type="Proteomes" id="UP000821845">
    <property type="component" value="Chromosome 1"/>
</dbReference>
<sequence length="250" mass="27551">MSYHASSSKVEDVLDLHIGSDDDDFLGDVKASTASAPVLPLQTPTGACASSSLGVTPKPVPIPQPSHNYNPGVVASHNCNTGVVSPSSLERQAAGGGPDGQDFLDLRDRMKRTGRPRRRKPKRRRRWESTDLRALLSEDKARDTEDAYGERGTSTARDPISERRAPFLGDGRVRKTGHRNFPRGISRRPRTYVDLDRPVEDAGDDYDVPGLCLQVSTAEQDIFIQYAENTVSAEDELEEGQWDPEVKDHT</sequence>
<accession>A0ACB7TFE9</accession>
<comment type="caution">
    <text evidence="1">The sequence shown here is derived from an EMBL/GenBank/DDBJ whole genome shotgun (WGS) entry which is preliminary data.</text>
</comment>
<keyword evidence="2" id="KW-1185">Reference proteome</keyword>
<gene>
    <name evidence="1" type="ORF">HPB50_012477</name>
</gene>
<dbReference type="EMBL" id="CM023481">
    <property type="protein sequence ID" value="KAH6946262.1"/>
    <property type="molecule type" value="Genomic_DNA"/>
</dbReference>
<organism evidence="1 2">
    <name type="scientific">Hyalomma asiaticum</name>
    <name type="common">Tick</name>
    <dbReference type="NCBI Taxonomy" id="266040"/>
    <lineage>
        <taxon>Eukaryota</taxon>
        <taxon>Metazoa</taxon>
        <taxon>Ecdysozoa</taxon>
        <taxon>Arthropoda</taxon>
        <taxon>Chelicerata</taxon>
        <taxon>Arachnida</taxon>
        <taxon>Acari</taxon>
        <taxon>Parasitiformes</taxon>
        <taxon>Ixodida</taxon>
        <taxon>Ixodoidea</taxon>
        <taxon>Ixodidae</taxon>
        <taxon>Hyalomminae</taxon>
        <taxon>Hyalomma</taxon>
    </lineage>
</organism>
<name>A0ACB7TFE9_HYAAI</name>